<name>A0A1M4SVH4_9BACT</name>
<dbReference type="RefSeq" id="WP_073036086.1">
    <property type="nucleotide sequence ID" value="NZ_FQVB01000003.1"/>
</dbReference>
<dbReference type="Gene3D" id="3.90.20.10">
    <property type="match status" value="1"/>
</dbReference>
<dbReference type="Proteomes" id="UP000184076">
    <property type="component" value="Unassembled WGS sequence"/>
</dbReference>
<organism evidence="3 4">
    <name type="scientific">Desulfacinum infernum DSM 9756</name>
    <dbReference type="NCBI Taxonomy" id="1121391"/>
    <lineage>
        <taxon>Bacteria</taxon>
        <taxon>Pseudomonadati</taxon>
        <taxon>Thermodesulfobacteriota</taxon>
        <taxon>Syntrophobacteria</taxon>
        <taxon>Syntrophobacterales</taxon>
        <taxon>Syntrophobacteraceae</taxon>
        <taxon>Desulfacinum</taxon>
    </lineage>
</organism>
<keyword evidence="1" id="KW-0175">Coiled coil</keyword>
<keyword evidence="4" id="KW-1185">Reference proteome</keyword>
<dbReference type="OrthoDB" id="9795653at2"/>
<keyword evidence="2" id="KW-0812">Transmembrane</keyword>
<feature type="transmembrane region" description="Helical" evidence="2">
    <location>
        <begin position="89"/>
        <end position="110"/>
    </location>
</feature>
<keyword evidence="2" id="KW-0472">Membrane</keyword>
<evidence type="ECO:0000313" key="3">
    <source>
        <dbReference type="EMBL" id="SHE36205.1"/>
    </source>
</evidence>
<gene>
    <name evidence="3" type="ORF">SAMN02745206_00195</name>
</gene>
<dbReference type="EMBL" id="FQVB01000003">
    <property type="protein sequence ID" value="SHE36205.1"/>
    <property type="molecule type" value="Genomic_DNA"/>
</dbReference>
<dbReference type="AlphaFoldDB" id="A0A1M4SVH4"/>
<accession>A0A1M4SVH4</accession>
<evidence type="ECO:0000313" key="4">
    <source>
        <dbReference type="Proteomes" id="UP000184076"/>
    </source>
</evidence>
<proteinExistence type="predicted"/>
<feature type="coiled-coil region" evidence="1">
    <location>
        <begin position="48"/>
        <end position="82"/>
    </location>
</feature>
<evidence type="ECO:0000256" key="2">
    <source>
        <dbReference type="SAM" id="Phobius"/>
    </source>
</evidence>
<evidence type="ECO:0000256" key="1">
    <source>
        <dbReference type="SAM" id="Coils"/>
    </source>
</evidence>
<keyword evidence="2" id="KW-1133">Transmembrane helix</keyword>
<protein>
    <submittedName>
        <fullName evidence="3">Uncharacterized protein</fullName>
    </submittedName>
</protein>
<reference evidence="4" key="1">
    <citation type="submission" date="2016-11" db="EMBL/GenBank/DDBJ databases">
        <authorList>
            <person name="Varghese N."/>
            <person name="Submissions S."/>
        </authorList>
    </citation>
    <scope>NUCLEOTIDE SEQUENCE [LARGE SCALE GENOMIC DNA]</scope>
    <source>
        <strain evidence="4">DSM 9756</strain>
    </source>
</reference>
<sequence>MKGRHFIGLLVFAAMLWGLWAGPPAAWAEETGFTRQDRDLLIELRTRMLEIDKRFEQIDKRFEQLEKRFEQIDRRFEDVDKRFEQLMDFLYILAGIFTSLVIAVIGFAYWDRRTIISQAKKETREDLEREGRLRDVILALREYAAKNEDLAAILKSFHLL</sequence>
<dbReference type="STRING" id="1121391.SAMN02745206_00195"/>